<evidence type="ECO:0000313" key="1">
    <source>
        <dbReference type="Proteomes" id="UP000095283"/>
    </source>
</evidence>
<proteinExistence type="predicted"/>
<evidence type="ECO:0000313" key="2">
    <source>
        <dbReference type="WBParaSite" id="Hba_06101"/>
    </source>
</evidence>
<dbReference type="WBParaSite" id="Hba_06101">
    <property type="protein sequence ID" value="Hba_06101"/>
    <property type="gene ID" value="Hba_06101"/>
</dbReference>
<keyword evidence="1" id="KW-1185">Reference proteome</keyword>
<organism evidence="1 2">
    <name type="scientific">Heterorhabditis bacteriophora</name>
    <name type="common">Entomopathogenic nematode worm</name>
    <dbReference type="NCBI Taxonomy" id="37862"/>
    <lineage>
        <taxon>Eukaryota</taxon>
        <taxon>Metazoa</taxon>
        <taxon>Ecdysozoa</taxon>
        <taxon>Nematoda</taxon>
        <taxon>Chromadorea</taxon>
        <taxon>Rhabditida</taxon>
        <taxon>Rhabditina</taxon>
        <taxon>Rhabditomorpha</taxon>
        <taxon>Strongyloidea</taxon>
        <taxon>Heterorhabditidae</taxon>
        <taxon>Heterorhabditis</taxon>
    </lineage>
</organism>
<reference evidence="2" key="1">
    <citation type="submission" date="2016-11" db="UniProtKB">
        <authorList>
            <consortium name="WormBaseParasite"/>
        </authorList>
    </citation>
    <scope>IDENTIFICATION</scope>
</reference>
<protein>
    <submittedName>
        <fullName evidence="2">Uncharacterized protein</fullName>
    </submittedName>
</protein>
<name>A0A1I7WM05_HETBA</name>
<accession>A0A1I7WM05</accession>
<sequence length="27" mass="2967">MAGKAISEKVNKQNQLFLGCSSSKIKR</sequence>
<dbReference type="AlphaFoldDB" id="A0A1I7WM05"/>
<dbReference type="Proteomes" id="UP000095283">
    <property type="component" value="Unplaced"/>
</dbReference>